<evidence type="ECO:0000313" key="2">
    <source>
        <dbReference type="Proteomes" id="UP000076964"/>
    </source>
</evidence>
<dbReference type="AlphaFoldDB" id="A0A177E466"/>
<proteinExistence type="predicted"/>
<organism evidence="1 2">
    <name type="scientific">Thermodesulfatator autotrophicus</name>
    <dbReference type="NCBI Taxonomy" id="1795632"/>
    <lineage>
        <taxon>Bacteria</taxon>
        <taxon>Pseudomonadati</taxon>
        <taxon>Thermodesulfobacteriota</taxon>
        <taxon>Thermodesulfobacteria</taxon>
        <taxon>Thermodesulfobacteriales</taxon>
        <taxon>Thermodesulfatatoraceae</taxon>
        <taxon>Thermodesulfatator</taxon>
    </lineage>
</organism>
<keyword evidence="2" id="KW-1185">Reference proteome</keyword>
<comment type="caution">
    <text evidence="1">The sequence shown here is derived from an EMBL/GenBank/DDBJ whole genome shotgun (WGS) entry which is preliminary data.</text>
</comment>
<name>A0A177E466_9BACT</name>
<reference evidence="1 2" key="1">
    <citation type="submission" date="2016-02" db="EMBL/GenBank/DDBJ databases">
        <title>Draft genome sequence of Thermodesulfatator sp. S606.</title>
        <authorList>
            <person name="Lai Q."/>
            <person name="Cao J."/>
            <person name="Dupont S."/>
            <person name="Shao Z."/>
            <person name="Jebbar M."/>
            <person name="Alain K."/>
        </authorList>
    </citation>
    <scope>NUCLEOTIDE SEQUENCE [LARGE SCALE GENOMIC DNA]</scope>
    <source>
        <strain evidence="1 2">S606</strain>
    </source>
</reference>
<protein>
    <submittedName>
        <fullName evidence="1">Uncharacterized protein</fullName>
    </submittedName>
</protein>
<gene>
    <name evidence="1" type="ORF">TH606_10595</name>
</gene>
<evidence type="ECO:0000313" key="1">
    <source>
        <dbReference type="EMBL" id="OAG26763.1"/>
    </source>
</evidence>
<dbReference type="RefSeq" id="WP_068543850.1">
    <property type="nucleotide sequence ID" value="NZ_LSFI01000071.1"/>
</dbReference>
<dbReference type="Proteomes" id="UP000076964">
    <property type="component" value="Unassembled WGS sequence"/>
</dbReference>
<accession>A0A177E466</accession>
<sequence>MKKISFLFFILCIFGIIQEAQAFRGPSLLWVKAGEVSLLGAKKVILTHEDLDFRGRVVLEGELESKIPVRHVEISLDRGRTFEPAEGTELFRYLFRPQPNRVYHLLIKVTDEQGKTYILGSPGIEISYFPGTLQELLQKRLELLARAYMSRDLERYMSLISRDYINYPQGWHRLRQQIYQDFRLLQNIVLKFSVKQVLRTENTIMAQVYWRLYYAGLPEYKEGYIEIHFNPRDDYKIILQRGDLYFGQAPVGTDARLSISFIPSPREIKLRVVDLDRAGAGRIRVEVTISGYPCSPICNYPSLILRETSPKSGIFEGTISLNWESHSTRVTMRYIDKLTADGRRNVLRIITREP</sequence>
<dbReference type="EMBL" id="LSFI01000071">
    <property type="protein sequence ID" value="OAG26763.1"/>
    <property type="molecule type" value="Genomic_DNA"/>
</dbReference>